<evidence type="ECO:0000313" key="3">
    <source>
        <dbReference type="Proteomes" id="UP000544110"/>
    </source>
</evidence>
<keyword evidence="3" id="KW-1185">Reference proteome</keyword>
<evidence type="ECO:0000313" key="2">
    <source>
        <dbReference type="EMBL" id="NYG54992.1"/>
    </source>
</evidence>
<dbReference type="RefSeq" id="WP_179517510.1">
    <property type="nucleotide sequence ID" value="NZ_JACCAC010000001.1"/>
</dbReference>
<reference evidence="2 3" key="1">
    <citation type="submission" date="2020-07" db="EMBL/GenBank/DDBJ databases">
        <title>Sequencing the genomes of 1000 actinobacteria strains.</title>
        <authorList>
            <person name="Klenk H.-P."/>
        </authorList>
    </citation>
    <scope>NUCLEOTIDE SEQUENCE [LARGE SCALE GENOMIC DNA]</scope>
    <source>
        <strain evidence="2 3">DSM 24552</strain>
    </source>
</reference>
<name>A0A7Y9RUU2_9ACTN</name>
<protein>
    <submittedName>
        <fullName evidence="2">Uncharacterized protein YukE</fullName>
    </submittedName>
</protein>
<dbReference type="EMBL" id="JACCAC010000001">
    <property type="protein sequence ID" value="NYG54992.1"/>
    <property type="molecule type" value="Genomic_DNA"/>
</dbReference>
<proteinExistence type="predicted"/>
<organism evidence="2 3">
    <name type="scientific">Nocardioides perillae</name>
    <dbReference type="NCBI Taxonomy" id="1119534"/>
    <lineage>
        <taxon>Bacteria</taxon>
        <taxon>Bacillati</taxon>
        <taxon>Actinomycetota</taxon>
        <taxon>Actinomycetes</taxon>
        <taxon>Propionibacteriales</taxon>
        <taxon>Nocardioidaceae</taxon>
        <taxon>Nocardioides</taxon>
    </lineage>
</organism>
<evidence type="ECO:0000256" key="1">
    <source>
        <dbReference type="SAM" id="Coils"/>
    </source>
</evidence>
<sequence length="369" mass="37669">MSGAFDTEVVGEPAALRHAAQHLLVELGPTLARTADRVAAERAGALAEWSGAAAEAFAERTATLLVGAEGAARATCELGWLLDGLAGTLETVLDGMAQVREQARAQGLPVTGTVVSPLAVAVPVGGALSPREAGLVCVHDALRARADELRAQWEAALDDAEHRVDEQGTQLWELCTRMTVGGWSAGLVAAAAPRLGARSLSLAAARDVLSSRWAEVRAAAAARRLPPSASARVAEHHRGLGVLHRGLGVVGRVLDVKAVHTDVASGEPWWQAVVSQGASIGTSTAVTGAGAWLGGGLGALAGPVGAVGGAAAGGAAAAGIGTALGARVDQRIDAHLERDERARAAAERERTEQRIRSLLLGGEVFARRP</sequence>
<gene>
    <name evidence="2" type="ORF">BJ989_001296</name>
</gene>
<dbReference type="Proteomes" id="UP000544110">
    <property type="component" value="Unassembled WGS sequence"/>
</dbReference>
<keyword evidence="1" id="KW-0175">Coiled coil</keyword>
<feature type="coiled-coil region" evidence="1">
    <location>
        <begin position="143"/>
        <end position="170"/>
    </location>
</feature>
<dbReference type="AlphaFoldDB" id="A0A7Y9RUU2"/>
<comment type="caution">
    <text evidence="2">The sequence shown here is derived from an EMBL/GenBank/DDBJ whole genome shotgun (WGS) entry which is preliminary data.</text>
</comment>
<accession>A0A7Y9RUU2</accession>